<feature type="region of interest" description="Disordered" evidence="3">
    <location>
        <begin position="273"/>
        <end position="344"/>
    </location>
</feature>
<dbReference type="InterPro" id="IPR007728">
    <property type="entry name" value="Pre-SET_dom"/>
</dbReference>
<evidence type="ECO:0000313" key="5">
    <source>
        <dbReference type="Proteomes" id="UP000694861"/>
    </source>
</evidence>
<reference evidence="6" key="2">
    <citation type="submission" date="2025-08" db="UniProtKB">
        <authorList>
            <consortium name="RefSeq"/>
        </authorList>
    </citation>
    <scope>IDENTIFICATION</scope>
</reference>
<gene>
    <name evidence="6" type="primary">LOC103331080</name>
</gene>
<dbReference type="PROSITE" id="PS50280">
    <property type="entry name" value="SET"/>
    <property type="match status" value="1"/>
</dbReference>
<evidence type="ECO:0000256" key="2">
    <source>
        <dbReference type="ARBA" id="ARBA00022454"/>
    </source>
</evidence>
<organism evidence="5 6">
    <name type="scientific">Prunus mume</name>
    <name type="common">Japanese apricot</name>
    <name type="synonym">Armeniaca mume</name>
    <dbReference type="NCBI Taxonomy" id="102107"/>
    <lineage>
        <taxon>Eukaryota</taxon>
        <taxon>Viridiplantae</taxon>
        <taxon>Streptophyta</taxon>
        <taxon>Embryophyta</taxon>
        <taxon>Tracheophyta</taxon>
        <taxon>Spermatophyta</taxon>
        <taxon>Magnoliopsida</taxon>
        <taxon>eudicotyledons</taxon>
        <taxon>Gunneridae</taxon>
        <taxon>Pentapetalae</taxon>
        <taxon>rosids</taxon>
        <taxon>fabids</taxon>
        <taxon>Rosales</taxon>
        <taxon>Rosaceae</taxon>
        <taxon>Amygdaloideae</taxon>
        <taxon>Amygdaleae</taxon>
        <taxon>Prunus</taxon>
    </lineage>
</organism>
<dbReference type="RefSeq" id="XP_008231918.2">
    <property type="nucleotide sequence ID" value="XM_008233696.2"/>
</dbReference>
<evidence type="ECO:0000256" key="3">
    <source>
        <dbReference type="SAM" id="MobiDB-lite"/>
    </source>
</evidence>
<protein>
    <submittedName>
        <fullName evidence="6">Probable inactive histone-lysine N-methyltransferase SUVR1</fullName>
    </submittedName>
</protein>
<dbReference type="Proteomes" id="UP000694861">
    <property type="component" value="Linkage group LG5"/>
</dbReference>
<keyword evidence="2" id="KW-0158">Chromosome</keyword>
<dbReference type="CDD" id="cd10538">
    <property type="entry name" value="SET_SETDB-like"/>
    <property type="match status" value="1"/>
</dbReference>
<name>A0ABM0NYY6_PRUMU</name>
<dbReference type="PANTHER" id="PTHR46450:SF24">
    <property type="entry name" value="HISTONE-LYSINE N-METHYLTRANSFERASE SUVR4"/>
    <property type="match status" value="1"/>
</dbReference>
<feature type="domain" description="SET" evidence="4">
    <location>
        <begin position="711"/>
        <end position="845"/>
    </location>
</feature>
<evidence type="ECO:0000259" key="4">
    <source>
        <dbReference type="PROSITE" id="PS50280"/>
    </source>
</evidence>
<dbReference type="Pfam" id="PF10440">
    <property type="entry name" value="WIYLD"/>
    <property type="match status" value="1"/>
</dbReference>
<evidence type="ECO:0000313" key="6">
    <source>
        <dbReference type="RefSeq" id="XP_008231918.2"/>
    </source>
</evidence>
<dbReference type="SUPFAM" id="SSF82199">
    <property type="entry name" value="SET domain"/>
    <property type="match status" value="1"/>
</dbReference>
<comment type="subcellular location">
    <subcellularLocation>
        <location evidence="1">Chromosome</location>
    </subcellularLocation>
</comment>
<keyword evidence="5" id="KW-1185">Reference proteome</keyword>
<dbReference type="InterPro" id="IPR043017">
    <property type="entry name" value="WIYLD_dom_sf"/>
</dbReference>
<dbReference type="Pfam" id="PF00856">
    <property type="entry name" value="SET"/>
    <property type="match status" value="1"/>
</dbReference>
<dbReference type="SMART" id="SM00468">
    <property type="entry name" value="PreSET"/>
    <property type="match status" value="1"/>
</dbReference>
<dbReference type="GeneID" id="103331080"/>
<dbReference type="InterPro" id="IPR025776">
    <property type="entry name" value="SUVR4/1/2"/>
</dbReference>
<proteinExistence type="predicted"/>
<dbReference type="InterPro" id="IPR018848">
    <property type="entry name" value="WIYLD_domain"/>
</dbReference>
<dbReference type="InterPro" id="IPR046341">
    <property type="entry name" value="SET_dom_sf"/>
</dbReference>
<reference evidence="5" key="1">
    <citation type="journal article" date="2012" name="Nat. Commun.">
        <title>The genome of Prunus mume.</title>
        <authorList>
            <person name="Zhang Q."/>
            <person name="Chen W."/>
            <person name="Sun L."/>
            <person name="Zhao F."/>
            <person name="Huang B."/>
            <person name="Yang W."/>
            <person name="Tao Y."/>
            <person name="Wang J."/>
            <person name="Yuan Z."/>
            <person name="Fan G."/>
            <person name="Xing Z."/>
            <person name="Han C."/>
            <person name="Pan H."/>
            <person name="Zhong X."/>
            <person name="Shi W."/>
            <person name="Liang X."/>
            <person name="Du D."/>
            <person name="Sun F."/>
            <person name="Xu Z."/>
            <person name="Hao R."/>
            <person name="Lv T."/>
            <person name="Lv Y."/>
            <person name="Zheng Z."/>
            <person name="Sun M."/>
            <person name="Luo L."/>
            <person name="Cai M."/>
            <person name="Gao Y."/>
            <person name="Wang J."/>
            <person name="Yin Y."/>
            <person name="Xu X."/>
            <person name="Cheng T."/>
            <person name="Wang J."/>
        </authorList>
    </citation>
    <scope>NUCLEOTIDE SEQUENCE [LARGE SCALE GENOMIC DNA]</scope>
</reference>
<sequence>MARNAQNNLKDEELVRSFQAYLWEPITVNEFEKKLEFLKERVTTHKQKEWLQMMYAKRDAWAKSLLRPKFFDGMCTTQCVECMNKFVKDYLRKCVKMFECIPAIDRAIVRMRTASGNDDFDQNMGACHGNSLVTHNEVMDKNTRMDVGYAFMSESGRKEVVQTVHVVEKRKEETKGANSLVMPPKNSRMTDACRAMKPFGISEGQTKAAVKDLLKVYANSWEFIIDENYRLLLDFVLEQKPEEERGVRSKKKEAPSYDKTEVVELPTKRYCTRQRKKQALSPLEHSTSCLEKSPLKRARQSNEDNLFSDSEESEDSQPLVRRSRRRHQEREVLDSGNNFDPLCNRNTQLEESLNRIGEDSSSDFDEDGLKLLEMESVNTDNKDNVFDLPHFVAASSTPKGDLEMSMICHSSPRSDFCPPHFDEALEMVEETHIKSCRVEECFVETGTDSIFYESTAQDVLAGKYDHLSFQNEFILCKNLIKVIPHIPKHIAFGCYDGLQCLIGFARKDIEKIFGETAKRLKVIQDRRSSKLCKVEAAHNYHSSLGVIKSFFYIDDITRGEERVKVSLENGRHAEDLPIFFYIPNNLVYKNAYVKFSLARISHEGCCSHCFGDCLTSPVPCLCAAVTGGQFAYTPGGFVKEKFLEECISLKREPKQDHYLYCRNCPFQRSKNEKSSVPCKGHLLQKFIKECWSKCWCKKKCGNRIVQQSITVKLQVFLTPEGKGWGLRTLEDLPAGAFVCEYVGEILTNTELHERNLGSPGNKNTCYQVLLDAGWGSKGVLKDEEVLCLDATVYGNVARFINHRCSDATLVEIPVEVETPDHHYYHIALFTTRKVDAMEELTWDYGIDFHDRDHDSGHPMKPFHCLCGSPFCRDRSDMKGDVRLLTYVRRQRRV</sequence>
<evidence type="ECO:0000256" key="1">
    <source>
        <dbReference type="ARBA" id="ARBA00004286"/>
    </source>
</evidence>
<dbReference type="Gene3D" id="1.10.8.850">
    <property type="entry name" value="Histone-lysine N methyltransferase , C-terminal domain-like"/>
    <property type="match status" value="1"/>
</dbReference>
<dbReference type="PANTHER" id="PTHR46450">
    <property type="entry name" value="INACTIVE HISTONE-LYSINE N-METHYLTRANSFERASE SUVR1-RELATED"/>
    <property type="match status" value="1"/>
</dbReference>
<accession>A0ABM0NYY6</accession>
<dbReference type="PROSITE" id="PS51580">
    <property type="entry name" value="SAM_MT43_3"/>
    <property type="match status" value="1"/>
</dbReference>
<dbReference type="InterPro" id="IPR001214">
    <property type="entry name" value="SET_dom"/>
</dbReference>
<dbReference type="Gene3D" id="2.170.270.10">
    <property type="entry name" value="SET domain"/>
    <property type="match status" value="1"/>
</dbReference>
<dbReference type="SMART" id="SM00317">
    <property type="entry name" value="SET"/>
    <property type="match status" value="1"/>
</dbReference>